<evidence type="ECO:0000256" key="1">
    <source>
        <dbReference type="SAM" id="MobiDB-lite"/>
    </source>
</evidence>
<feature type="non-terminal residue" evidence="2">
    <location>
        <position position="86"/>
    </location>
</feature>
<protein>
    <submittedName>
        <fullName evidence="2">Uncharacterized protein</fullName>
    </submittedName>
</protein>
<evidence type="ECO:0000313" key="2">
    <source>
        <dbReference type="EMBL" id="GAF76398.1"/>
    </source>
</evidence>
<accession>X0S5Q4</accession>
<reference evidence="2" key="1">
    <citation type="journal article" date="2014" name="Front. Microbiol.">
        <title>High frequency of phylogenetically diverse reductive dehalogenase-homologous genes in deep subseafloor sedimentary metagenomes.</title>
        <authorList>
            <person name="Kawai M."/>
            <person name="Futagami T."/>
            <person name="Toyoda A."/>
            <person name="Takaki Y."/>
            <person name="Nishi S."/>
            <person name="Hori S."/>
            <person name="Arai W."/>
            <person name="Tsubouchi T."/>
            <person name="Morono Y."/>
            <person name="Uchiyama I."/>
            <person name="Ito T."/>
            <person name="Fujiyama A."/>
            <person name="Inagaki F."/>
            <person name="Takami H."/>
        </authorList>
    </citation>
    <scope>NUCLEOTIDE SEQUENCE</scope>
    <source>
        <strain evidence="2">Expedition CK06-06</strain>
    </source>
</reference>
<dbReference type="AlphaFoldDB" id="X0S5Q4"/>
<proteinExistence type="predicted"/>
<name>X0S5Q4_9ZZZZ</name>
<feature type="region of interest" description="Disordered" evidence="1">
    <location>
        <begin position="1"/>
        <end position="20"/>
    </location>
</feature>
<dbReference type="EMBL" id="BARS01008275">
    <property type="protein sequence ID" value="GAF76398.1"/>
    <property type="molecule type" value="Genomic_DNA"/>
</dbReference>
<sequence>MATADEFYDDSDWQGSSGPHVMRTFDASEDLWPHGLASEIDGGDKDVLADGLHPVLAIGARANRAANLTGVVVTYNSDADRAVLNM</sequence>
<organism evidence="2">
    <name type="scientific">marine sediment metagenome</name>
    <dbReference type="NCBI Taxonomy" id="412755"/>
    <lineage>
        <taxon>unclassified sequences</taxon>
        <taxon>metagenomes</taxon>
        <taxon>ecological metagenomes</taxon>
    </lineage>
</organism>
<gene>
    <name evidence="2" type="ORF">S01H1_15804</name>
</gene>
<comment type="caution">
    <text evidence="2">The sequence shown here is derived from an EMBL/GenBank/DDBJ whole genome shotgun (WGS) entry which is preliminary data.</text>
</comment>
<feature type="compositionally biased region" description="Acidic residues" evidence="1">
    <location>
        <begin position="1"/>
        <end position="12"/>
    </location>
</feature>